<dbReference type="Proteomes" id="UP000318017">
    <property type="component" value="Chromosome"/>
</dbReference>
<evidence type="ECO:0000313" key="3">
    <source>
        <dbReference type="EMBL" id="QDV23149.1"/>
    </source>
</evidence>
<protein>
    <submittedName>
        <fullName evidence="3">Uncharacterized protein</fullName>
    </submittedName>
</protein>
<keyword evidence="2" id="KW-0732">Signal</keyword>
<reference evidence="3 4" key="1">
    <citation type="submission" date="2019-02" db="EMBL/GenBank/DDBJ databases">
        <title>Deep-cultivation of Planctomycetes and their phenomic and genomic characterization uncovers novel biology.</title>
        <authorList>
            <person name="Wiegand S."/>
            <person name="Jogler M."/>
            <person name="Boedeker C."/>
            <person name="Pinto D."/>
            <person name="Vollmers J."/>
            <person name="Rivas-Marin E."/>
            <person name="Kohn T."/>
            <person name="Peeters S.H."/>
            <person name="Heuer A."/>
            <person name="Rast P."/>
            <person name="Oberbeckmann S."/>
            <person name="Bunk B."/>
            <person name="Jeske O."/>
            <person name="Meyerdierks A."/>
            <person name="Storesund J.E."/>
            <person name="Kallscheuer N."/>
            <person name="Luecker S."/>
            <person name="Lage O.M."/>
            <person name="Pohl T."/>
            <person name="Merkel B.J."/>
            <person name="Hornburger P."/>
            <person name="Mueller R.-W."/>
            <person name="Bruemmer F."/>
            <person name="Labrenz M."/>
            <person name="Spormann A.M."/>
            <person name="Op den Camp H."/>
            <person name="Overmann J."/>
            <person name="Amann R."/>
            <person name="Jetten M.S.M."/>
            <person name="Mascher T."/>
            <person name="Medema M.H."/>
            <person name="Devos D.P."/>
            <person name="Kaster A.-K."/>
            <person name="Ovreas L."/>
            <person name="Rohde M."/>
            <person name="Galperin M.Y."/>
            <person name="Jogler C."/>
        </authorList>
    </citation>
    <scope>NUCLEOTIDE SEQUENCE [LARGE SCALE GENOMIC DNA]</scope>
    <source>
        <strain evidence="3 4">Q31a</strain>
    </source>
</reference>
<feature type="signal peptide" evidence="2">
    <location>
        <begin position="1"/>
        <end position="25"/>
    </location>
</feature>
<feature type="chain" id="PRO_5021804938" evidence="2">
    <location>
        <begin position="26"/>
        <end position="299"/>
    </location>
</feature>
<name>A0A518G3M8_9BACT</name>
<dbReference type="EMBL" id="CP036298">
    <property type="protein sequence ID" value="QDV23149.1"/>
    <property type="molecule type" value="Genomic_DNA"/>
</dbReference>
<dbReference type="OrthoDB" id="257181at2"/>
<dbReference type="AlphaFoldDB" id="A0A518G3M8"/>
<dbReference type="RefSeq" id="WP_145075754.1">
    <property type="nucleotide sequence ID" value="NZ_CP036298.1"/>
</dbReference>
<evidence type="ECO:0000256" key="1">
    <source>
        <dbReference type="SAM" id="MobiDB-lite"/>
    </source>
</evidence>
<dbReference type="KEGG" id="ahel:Q31a_14450"/>
<sequence precursor="true">MKIASVVLSLTSCVLLISPTSHSQAADSELRSGPVEVALFDAMEQQSISVRYIPADSASAQVIIKNESEEDMLIALPRTFAAVPVLAQLGIGQAARPFGGGQLAGGGLGLGGQGAAGGQGAGGGQGVGGGFGNIGGAIGAGAGFQPGGGGLGQPGAGVGLFRLEAHKTKRIRVASVCLEHGKPEPTPRMKYQLIPLERLTDEPAIERVCQHLGRQTVSQTVAQAAAWHLANDLTWDTMARMNRVESKYTGNEAYFQPKDLQLAAEFVRYARQESQPRTPSHSVGAYLPKQGSTAPLSVD</sequence>
<keyword evidence="4" id="KW-1185">Reference proteome</keyword>
<feature type="compositionally biased region" description="Polar residues" evidence="1">
    <location>
        <begin position="272"/>
        <end position="281"/>
    </location>
</feature>
<evidence type="ECO:0000313" key="4">
    <source>
        <dbReference type="Proteomes" id="UP000318017"/>
    </source>
</evidence>
<feature type="compositionally biased region" description="Polar residues" evidence="1">
    <location>
        <begin position="290"/>
        <end position="299"/>
    </location>
</feature>
<evidence type="ECO:0000256" key="2">
    <source>
        <dbReference type="SAM" id="SignalP"/>
    </source>
</evidence>
<gene>
    <name evidence="3" type="ORF">Q31a_14450</name>
</gene>
<organism evidence="3 4">
    <name type="scientific">Aureliella helgolandensis</name>
    <dbReference type="NCBI Taxonomy" id="2527968"/>
    <lineage>
        <taxon>Bacteria</taxon>
        <taxon>Pseudomonadati</taxon>
        <taxon>Planctomycetota</taxon>
        <taxon>Planctomycetia</taxon>
        <taxon>Pirellulales</taxon>
        <taxon>Pirellulaceae</taxon>
        <taxon>Aureliella</taxon>
    </lineage>
</organism>
<proteinExistence type="predicted"/>
<accession>A0A518G3M8</accession>
<feature type="region of interest" description="Disordered" evidence="1">
    <location>
        <begin position="272"/>
        <end position="299"/>
    </location>
</feature>